<reference evidence="1 2" key="1">
    <citation type="submission" date="2019-02" db="EMBL/GenBank/DDBJ databases">
        <title>Deep-cultivation of Planctomycetes and their phenomic and genomic characterization uncovers novel biology.</title>
        <authorList>
            <person name="Wiegand S."/>
            <person name="Jogler M."/>
            <person name="Boedeker C."/>
            <person name="Pinto D."/>
            <person name="Vollmers J."/>
            <person name="Rivas-Marin E."/>
            <person name="Kohn T."/>
            <person name="Peeters S.H."/>
            <person name="Heuer A."/>
            <person name="Rast P."/>
            <person name="Oberbeckmann S."/>
            <person name="Bunk B."/>
            <person name="Jeske O."/>
            <person name="Meyerdierks A."/>
            <person name="Storesund J.E."/>
            <person name="Kallscheuer N."/>
            <person name="Luecker S."/>
            <person name="Lage O.M."/>
            <person name="Pohl T."/>
            <person name="Merkel B.J."/>
            <person name="Hornburger P."/>
            <person name="Mueller R.-W."/>
            <person name="Bruemmer F."/>
            <person name="Labrenz M."/>
            <person name="Spormann A.M."/>
            <person name="Op den Camp H."/>
            <person name="Overmann J."/>
            <person name="Amann R."/>
            <person name="Jetten M.S.M."/>
            <person name="Mascher T."/>
            <person name="Medema M.H."/>
            <person name="Devos D.P."/>
            <person name="Kaster A.-K."/>
            <person name="Ovreas L."/>
            <person name="Rohde M."/>
            <person name="Galperin M.Y."/>
            <person name="Jogler C."/>
        </authorList>
    </citation>
    <scope>NUCLEOTIDE SEQUENCE [LARGE SCALE GENOMIC DNA]</scope>
    <source>
        <strain evidence="1 2">EC9</strain>
    </source>
</reference>
<dbReference type="PIRSF" id="PIRSF028304">
    <property type="entry name" value="UCP028304"/>
    <property type="match status" value="1"/>
</dbReference>
<organism evidence="1 2">
    <name type="scientific">Rosistilla ulvae</name>
    <dbReference type="NCBI Taxonomy" id="1930277"/>
    <lineage>
        <taxon>Bacteria</taxon>
        <taxon>Pseudomonadati</taxon>
        <taxon>Planctomycetota</taxon>
        <taxon>Planctomycetia</taxon>
        <taxon>Pirellulales</taxon>
        <taxon>Pirellulaceae</taxon>
        <taxon>Rosistilla</taxon>
    </lineage>
</organism>
<dbReference type="KEGG" id="ruv:EC9_15560"/>
<dbReference type="NCBIfam" id="TIGR03359">
    <property type="entry name" value="VI_chp_6"/>
    <property type="match status" value="1"/>
</dbReference>
<accession>A0A517LXM0</accession>
<dbReference type="RefSeq" id="WP_145343697.1">
    <property type="nucleotide sequence ID" value="NZ_CP036261.1"/>
</dbReference>
<dbReference type="PANTHER" id="PTHR35370:SF1">
    <property type="entry name" value="TYPE VI SECRETION SYSTEM COMPONENT TSSF1"/>
    <property type="match status" value="1"/>
</dbReference>
<dbReference type="OrthoDB" id="9763676at2"/>
<name>A0A517LXM0_9BACT</name>
<evidence type="ECO:0000313" key="2">
    <source>
        <dbReference type="Proteomes" id="UP000319557"/>
    </source>
</evidence>
<dbReference type="EMBL" id="CP036261">
    <property type="protein sequence ID" value="QDS87378.1"/>
    <property type="molecule type" value="Genomic_DNA"/>
</dbReference>
<dbReference type="Pfam" id="PF05947">
    <property type="entry name" value="T6SS_TssF"/>
    <property type="match status" value="1"/>
</dbReference>
<dbReference type="InterPro" id="IPR010272">
    <property type="entry name" value="T6SS_TssF"/>
</dbReference>
<sequence>MTQTLFQYYERELNYQTEQSREFAARYPAAAGRLRMDASGTADPHVERLIQSVSLLGARIHKRLDDDLPEVTDALLSILYPHYLRPIPSMAIVSLAAEPANLPPQGIAVPRGLPLRTSPVGGQACRYTTTQATQLWPLEIRSVEMLQPPLGEGPAAPQGTASAIRIRVRNLHNKPINTLPLESLRLHLTGPDAIVAGLYEGLIRDAIEVAFVAPGGEAIRVPAADALAPTGFDRDQAMLPYPAQSFDGYRLLTELFSFPEKFSFVDLSGWQTAGQQLHSPEADVWIFLSAPHDTICGAVRTDHIQLGCTPVVNLYPKICEPIQFSRQQHEYRVVPDASKRMGCEIYSVDQVISSRIDGDRHWRPFFDLGRRDGQPAASGYWHAARRDSQAAGDHGSEVYLQLVDEHFDPHAPAAEVVTVRAMCTDRDVPTLLRQHGDTVKWHVDAAIPISSVRCLKHPTATLRPPVRRHAHWNLISHLSLGHRFLEGPDGLQALREILRLYDFSDPDSYDTRGAAARQMIDGVIDLRHRTVTRQVGPPEEGCFARGSQLTFILNEDNFEVTGAFLFASVLQRFLGLASGINSFVETVVETRQRDGLLAHFPPHDGEEPRL</sequence>
<protein>
    <recommendedName>
        <fullName evidence="3">Type VI secretion protein, VC_A0110 family</fullName>
    </recommendedName>
</protein>
<dbReference type="AlphaFoldDB" id="A0A517LXM0"/>
<gene>
    <name evidence="1" type="ORF">EC9_15560</name>
</gene>
<evidence type="ECO:0000313" key="1">
    <source>
        <dbReference type="EMBL" id="QDS87378.1"/>
    </source>
</evidence>
<evidence type="ECO:0008006" key="3">
    <source>
        <dbReference type="Google" id="ProtNLM"/>
    </source>
</evidence>
<proteinExistence type="predicted"/>
<dbReference type="Proteomes" id="UP000319557">
    <property type="component" value="Chromosome"/>
</dbReference>
<dbReference type="PANTHER" id="PTHR35370">
    <property type="entry name" value="CYTOPLASMIC PROTEIN-RELATED-RELATED"/>
    <property type="match status" value="1"/>
</dbReference>
<keyword evidence="2" id="KW-1185">Reference proteome</keyword>